<protein>
    <submittedName>
        <fullName evidence="2">Uncharacterized protein</fullName>
    </submittedName>
</protein>
<name>A0A172WGI9_9EURY</name>
<keyword evidence="1" id="KW-0812">Transmembrane</keyword>
<dbReference type="Proteomes" id="UP000076969">
    <property type="component" value="Chromosome"/>
</dbReference>
<dbReference type="AlphaFoldDB" id="A0A172WGI9"/>
<evidence type="ECO:0000256" key="1">
    <source>
        <dbReference type="SAM" id="Phobius"/>
    </source>
</evidence>
<evidence type="ECO:0000313" key="3">
    <source>
        <dbReference type="Proteomes" id="UP000076969"/>
    </source>
</evidence>
<feature type="transmembrane region" description="Helical" evidence="1">
    <location>
        <begin position="72"/>
        <end position="90"/>
    </location>
</feature>
<dbReference type="RefSeq" id="WP_068665356.1">
    <property type="nucleotide sequence ID" value="NZ_CP015520.1"/>
</dbReference>
<gene>
    <name evidence="2" type="ORF">A7C91_04725</name>
</gene>
<dbReference type="STRING" id="1712654.A7C91_04725"/>
<keyword evidence="3" id="KW-1185">Reference proteome</keyword>
<dbReference type="KEGG" id="tpie:A7C91_04725"/>
<accession>A0A172WGI9</accession>
<reference evidence="3" key="1">
    <citation type="journal article" date="2016" name="Syst. Appl. Microbiol.">
        <title>Thermococcus piezophilus sp. nov., a novel hyperthermophilic and piezophilic archaeon with a broad pressure range for growth, isolated from a deepest hydrothermal vent at the Mid-Cayman Rise.</title>
        <authorList>
            <person name="Dalmasso C."/>
            <person name="Oger P."/>
            <person name="Selva G."/>
            <person name="Courtine D."/>
            <person name="L'Haridon S."/>
            <person name="Garlaschelli A."/>
            <person name="Roussel E."/>
            <person name="Miyazaki J."/>
            <person name="Reveillaud J."/>
            <person name="Jebbar M."/>
            <person name="Takai K."/>
            <person name="Maignien L."/>
            <person name="Alain K."/>
        </authorList>
    </citation>
    <scope>NUCLEOTIDE SEQUENCE [LARGE SCALE GENOMIC DNA]</scope>
    <source>
        <strain evidence="3">CDGS</strain>
    </source>
</reference>
<evidence type="ECO:0000313" key="2">
    <source>
        <dbReference type="EMBL" id="ANF22551.1"/>
    </source>
</evidence>
<organism evidence="2 3">
    <name type="scientific">Thermococcus piezophilus</name>
    <dbReference type="NCBI Taxonomy" id="1712654"/>
    <lineage>
        <taxon>Archaea</taxon>
        <taxon>Methanobacteriati</taxon>
        <taxon>Methanobacteriota</taxon>
        <taxon>Thermococci</taxon>
        <taxon>Thermococcales</taxon>
        <taxon>Thermococcaceae</taxon>
        <taxon>Thermococcus</taxon>
    </lineage>
</organism>
<dbReference type="GeneID" id="28495473"/>
<sequence>MHYFAPDANSTGELLIFGNEEIPVRSISAVYVIHYNGTLKAFKLGEPAGSGFIVNAGNVSFRDCNPTETHEVAFWTAVILLAVIEFMGVLRGEEMRENAKKPT</sequence>
<keyword evidence="1" id="KW-0472">Membrane</keyword>
<keyword evidence="1" id="KW-1133">Transmembrane helix</keyword>
<dbReference type="EMBL" id="CP015520">
    <property type="protein sequence ID" value="ANF22551.1"/>
    <property type="molecule type" value="Genomic_DNA"/>
</dbReference>
<proteinExistence type="predicted"/>